<dbReference type="AlphaFoldDB" id="A0A0N5CN82"/>
<evidence type="ECO:0000313" key="2">
    <source>
        <dbReference type="EMBL" id="VDM97180.1"/>
    </source>
</evidence>
<proteinExistence type="predicted"/>
<dbReference type="STRING" id="103827.A0A0N5CN82"/>
<dbReference type="EMBL" id="UYYF01000229">
    <property type="protein sequence ID" value="VDM97180.1"/>
    <property type="molecule type" value="Genomic_DNA"/>
</dbReference>
<name>A0A0N5CN82_THECL</name>
<dbReference type="WBParaSite" id="TCLT_0000163201-mRNA-1">
    <property type="protein sequence ID" value="TCLT_0000163201-mRNA-1"/>
    <property type="gene ID" value="TCLT_0000163201"/>
</dbReference>
<keyword evidence="1" id="KW-0472">Membrane</keyword>
<reference evidence="2 3" key="2">
    <citation type="submission" date="2018-11" db="EMBL/GenBank/DDBJ databases">
        <authorList>
            <consortium name="Pathogen Informatics"/>
        </authorList>
    </citation>
    <scope>NUCLEOTIDE SEQUENCE [LARGE SCALE GENOMIC DNA]</scope>
</reference>
<reference evidence="4" key="1">
    <citation type="submission" date="2017-02" db="UniProtKB">
        <authorList>
            <consortium name="WormBaseParasite"/>
        </authorList>
    </citation>
    <scope>IDENTIFICATION</scope>
</reference>
<dbReference type="Proteomes" id="UP000276776">
    <property type="component" value="Unassembled WGS sequence"/>
</dbReference>
<keyword evidence="1" id="KW-0812">Transmembrane</keyword>
<organism evidence="4">
    <name type="scientific">Thelazia callipaeda</name>
    <name type="common">Oriental eyeworm</name>
    <name type="synonym">Parasitic nematode</name>
    <dbReference type="NCBI Taxonomy" id="103827"/>
    <lineage>
        <taxon>Eukaryota</taxon>
        <taxon>Metazoa</taxon>
        <taxon>Ecdysozoa</taxon>
        <taxon>Nematoda</taxon>
        <taxon>Chromadorea</taxon>
        <taxon>Rhabditida</taxon>
        <taxon>Spirurina</taxon>
        <taxon>Spiruromorpha</taxon>
        <taxon>Thelazioidea</taxon>
        <taxon>Thelaziidae</taxon>
        <taxon>Thelazia</taxon>
    </lineage>
</organism>
<dbReference type="OrthoDB" id="10011262at2759"/>
<feature type="transmembrane region" description="Helical" evidence="1">
    <location>
        <begin position="60"/>
        <end position="84"/>
    </location>
</feature>
<protein>
    <submittedName>
        <fullName evidence="2 4">Uncharacterized protein</fullName>
    </submittedName>
</protein>
<gene>
    <name evidence="2" type="ORF">TCLT_LOCUS1633</name>
</gene>
<evidence type="ECO:0000256" key="1">
    <source>
        <dbReference type="SAM" id="Phobius"/>
    </source>
</evidence>
<evidence type="ECO:0000313" key="4">
    <source>
        <dbReference type="WBParaSite" id="TCLT_0000163201-mRNA-1"/>
    </source>
</evidence>
<keyword evidence="1" id="KW-1133">Transmembrane helix</keyword>
<evidence type="ECO:0000313" key="3">
    <source>
        <dbReference type="Proteomes" id="UP000276776"/>
    </source>
</evidence>
<sequence>MKKQKIPQSLTLNENICLKVTTAKAHITIAKGCRSRKIHAKLNMYDNNLRKQELAKKISTSFMLVAVVLAFLFFNILAFVVNILEKVGLHELYSKTVPWSNTRKREMMIIRTIHIWKNFFQTLKCILSHLKPYSER</sequence>
<accession>A0A0N5CN82</accession>
<keyword evidence="3" id="KW-1185">Reference proteome</keyword>